<accession>A0ABP1CQE0</accession>
<evidence type="ECO:0000256" key="1">
    <source>
        <dbReference type="SAM" id="MobiDB-lite"/>
    </source>
</evidence>
<feature type="compositionally biased region" description="Low complexity" evidence="1">
    <location>
        <begin position="83"/>
        <end position="124"/>
    </location>
</feature>
<evidence type="ECO:0000313" key="4">
    <source>
        <dbReference type="Proteomes" id="UP001497453"/>
    </source>
</evidence>
<dbReference type="PANTHER" id="PTHR34587">
    <property type="entry name" value="VWFA DOMAIN-CONTAINING PROTEIN"/>
    <property type="match status" value="1"/>
</dbReference>
<feature type="compositionally biased region" description="Low complexity" evidence="1">
    <location>
        <begin position="55"/>
        <end position="75"/>
    </location>
</feature>
<protein>
    <submittedName>
        <fullName evidence="3">Uncharacterized protein</fullName>
    </submittedName>
</protein>
<feature type="compositionally biased region" description="Low complexity" evidence="1">
    <location>
        <begin position="429"/>
        <end position="461"/>
    </location>
</feature>
<gene>
    <name evidence="3" type="ORF">GFSPODELE1_LOCUS1909</name>
</gene>
<feature type="signal peptide" evidence="2">
    <location>
        <begin position="1"/>
        <end position="19"/>
    </location>
</feature>
<reference evidence="4" key="1">
    <citation type="submission" date="2024-04" db="EMBL/GenBank/DDBJ databases">
        <authorList>
            <person name="Shaw F."/>
            <person name="Minotto A."/>
        </authorList>
    </citation>
    <scope>NUCLEOTIDE SEQUENCE [LARGE SCALE GENOMIC DNA]</scope>
</reference>
<dbReference type="InterPro" id="IPR053216">
    <property type="entry name" value="Appressorial_penetr-assoc"/>
</dbReference>
<sequence>MFSKAILVAFLSLALAANAAPAFNKDACSAVVSTVTVTAPAAVNTGNTLAVGNQNGNGANNAAQNGAAGNNNNKGGNNGNTKGGNNANNGGNAANNGNNAANGNNNNKGGNANAGGNANNGQGAATTTSAAAAATSSAAAAGGNNGGNANNGTNNGNNNGNNNNGNNNGNGNAGGDAQTSLTLDPSVLAKGFENDGQDQPAAGQVASLTSSNNFINFCATVANLPITNGQQVKTGSCNPAPMGIIAATTNMPSSKFSNPKNFDTIKANTAFTISMAIKNLETGHFTNAQENYFAAPQQINAGGTIQGHSHVVIEQIDAIDSTAVTDPTKFAFFKGLNDAAQGGVLTADVTNGLPAGSYRLASINSAANHQPVLVAVAQHGSLDDMVYFTVTNDGKAAAGAGNAAGGNAAAGNATDTGAAAAASASATAAAGKGNNNGGNNNNKGGNGNAQAGAAQAGNNQKGGKGGKRWFF</sequence>
<dbReference type="PANTHER" id="PTHR34587:SF2">
    <property type="entry name" value="G-PROTEIN COUPLED RECEPTORS FAMILY 1 PROFILE DOMAIN-CONTAINING PROTEIN"/>
    <property type="match status" value="1"/>
</dbReference>
<feature type="region of interest" description="Disordered" evidence="1">
    <location>
        <begin position="429"/>
        <end position="471"/>
    </location>
</feature>
<feature type="compositionally biased region" description="Low complexity" evidence="1">
    <location>
        <begin position="145"/>
        <end position="170"/>
    </location>
</feature>
<feature type="region of interest" description="Disordered" evidence="1">
    <location>
        <begin position="145"/>
        <end position="180"/>
    </location>
</feature>
<dbReference type="EMBL" id="OZ037953">
    <property type="protein sequence ID" value="CAL1697908.1"/>
    <property type="molecule type" value="Genomic_DNA"/>
</dbReference>
<proteinExistence type="predicted"/>
<feature type="chain" id="PRO_5045157842" evidence="2">
    <location>
        <begin position="20"/>
        <end position="471"/>
    </location>
</feature>
<keyword evidence="2" id="KW-0732">Signal</keyword>
<keyword evidence="4" id="KW-1185">Reference proteome</keyword>
<organism evidence="3 4">
    <name type="scientific">Somion occarium</name>
    <dbReference type="NCBI Taxonomy" id="3059160"/>
    <lineage>
        <taxon>Eukaryota</taxon>
        <taxon>Fungi</taxon>
        <taxon>Dikarya</taxon>
        <taxon>Basidiomycota</taxon>
        <taxon>Agaricomycotina</taxon>
        <taxon>Agaricomycetes</taxon>
        <taxon>Polyporales</taxon>
        <taxon>Cerrenaceae</taxon>
        <taxon>Somion</taxon>
    </lineage>
</organism>
<evidence type="ECO:0000256" key="2">
    <source>
        <dbReference type="SAM" id="SignalP"/>
    </source>
</evidence>
<name>A0ABP1CQE0_9APHY</name>
<dbReference type="Proteomes" id="UP001497453">
    <property type="component" value="Chromosome 10"/>
</dbReference>
<feature type="region of interest" description="Disordered" evidence="1">
    <location>
        <begin position="55"/>
        <end position="124"/>
    </location>
</feature>
<evidence type="ECO:0000313" key="3">
    <source>
        <dbReference type="EMBL" id="CAL1697908.1"/>
    </source>
</evidence>